<dbReference type="GO" id="GO:0051496">
    <property type="term" value="P:positive regulation of stress fiber assembly"/>
    <property type="evidence" value="ECO:0007669"/>
    <property type="project" value="TreeGrafter"/>
</dbReference>
<sequence length="171" mass="19447">MLCKSTAWNSLLFAAQLPKISVLTMGFLHVRMSAALPSPPLVHQELYFVLLCVSKKPMREDNGSTPDIILRKDNPFMTLYQGKDSGSEDEAASRVPDLEKDDFAARRARMNQPKHVVPFNSFLFGPYTSKEKGKLEDVKKPLQMEKKEHARCAFIVLFFQLVGSKNPYRLK</sequence>
<reference evidence="1" key="2">
    <citation type="submission" date="2025-09" db="UniProtKB">
        <authorList>
            <consortium name="Ensembl"/>
        </authorList>
    </citation>
    <scope>IDENTIFICATION</scope>
</reference>
<dbReference type="PANTHER" id="PTHR15551:SF3">
    <property type="entry name" value="LIM AND CALPONIN HOMOLOGY DOMAINS-CONTAINING PROTEIN 1"/>
    <property type="match status" value="1"/>
</dbReference>
<keyword evidence="2" id="KW-1185">Reference proteome</keyword>
<dbReference type="GO" id="GO:0032034">
    <property type="term" value="F:myosin II head/neck binding"/>
    <property type="evidence" value="ECO:0007669"/>
    <property type="project" value="TreeGrafter"/>
</dbReference>
<accession>A0A8C5T9I7</accession>
<dbReference type="Proteomes" id="UP000694560">
    <property type="component" value="Unplaced"/>
</dbReference>
<dbReference type="PANTHER" id="PTHR15551">
    <property type="entry name" value="LIM DOMAIN ONLY 7"/>
    <property type="match status" value="1"/>
</dbReference>
<dbReference type="GO" id="GO:0051893">
    <property type="term" value="P:regulation of focal adhesion assembly"/>
    <property type="evidence" value="ECO:0007669"/>
    <property type="project" value="TreeGrafter"/>
</dbReference>
<organism evidence="1 2">
    <name type="scientific">Malurus cyaneus samueli</name>
    <dbReference type="NCBI Taxonomy" id="2593467"/>
    <lineage>
        <taxon>Eukaryota</taxon>
        <taxon>Metazoa</taxon>
        <taxon>Chordata</taxon>
        <taxon>Craniata</taxon>
        <taxon>Vertebrata</taxon>
        <taxon>Euteleostomi</taxon>
        <taxon>Archelosauria</taxon>
        <taxon>Archosauria</taxon>
        <taxon>Dinosauria</taxon>
        <taxon>Saurischia</taxon>
        <taxon>Theropoda</taxon>
        <taxon>Coelurosauria</taxon>
        <taxon>Aves</taxon>
        <taxon>Neognathae</taxon>
        <taxon>Neoaves</taxon>
        <taxon>Telluraves</taxon>
        <taxon>Australaves</taxon>
        <taxon>Passeriformes</taxon>
        <taxon>Meliphagoidea</taxon>
        <taxon>Maluridae</taxon>
        <taxon>Malurus</taxon>
    </lineage>
</organism>
<name>A0A8C5T9I7_9PASS</name>
<reference evidence="1" key="1">
    <citation type="submission" date="2025-08" db="UniProtKB">
        <authorList>
            <consortium name="Ensembl"/>
        </authorList>
    </citation>
    <scope>IDENTIFICATION</scope>
</reference>
<evidence type="ECO:0000313" key="1">
    <source>
        <dbReference type="Ensembl" id="ENSMCSP00000004197.1"/>
    </source>
</evidence>
<proteinExistence type="predicted"/>
<dbReference type="AlphaFoldDB" id="A0A8C5T9I7"/>
<dbReference type="GO" id="GO:0001725">
    <property type="term" value="C:stress fiber"/>
    <property type="evidence" value="ECO:0007669"/>
    <property type="project" value="TreeGrafter"/>
</dbReference>
<dbReference type="Ensembl" id="ENSMCST00000004294.1">
    <property type="protein sequence ID" value="ENSMCSP00000004197.1"/>
    <property type="gene ID" value="ENSMCSG00000003003.1"/>
</dbReference>
<protein>
    <submittedName>
        <fullName evidence="1">Uncharacterized protein</fullName>
    </submittedName>
</protein>
<evidence type="ECO:0000313" key="2">
    <source>
        <dbReference type="Proteomes" id="UP000694560"/>
    </source>
</evidence>